<accession>A0A7J6VJJ5</accession>
<dbReference type="Pfam" id="PF13855">
    <property type="entry name" value="LRR_8"/>
    <property type="match status" value="2"/>
</dbReference>
<evidence type="ECO:0000256" key="4">
    <source>
        <dbReference type="ARBA" id="ARBA00022614"/>
    </source>
</evidence>
<dbReference type="PANTHER" id="PTHR48062">
    <property type="entry name" value="RECEPTOR-LIKE PROTEIN 14"/>
    <property type="match status" value="1"/>
</dbReference>
<dbReference type="PANTHER" id="PTHR48062:SF52">
    <property type="entry name" value="RECEPTOR-LIKE PROTEIN 8-RELATED"/>
    <property type="match status" value="1"/>
</dbReference>
<dbReference type="OrthoDB" id="4691307at2759"/>
<dbReference type="FunFam" id="3.80.10.10:FF:000111">
    <property type="entry name" value="LRR receptor-like serine/threonine-protein kinase ERECTA"/>
    <property type="match status" value="1"/>
</dbReference>
<feature type="domain" description="Leucine-rich repeat-containing N-terminal plant-type" evidence="13">
    <location>
        <begin position="29"/>
        <end position="79"/>
    </location>
</feature>
<dbReference type="SMART" id="SM00365">
    <property type="entry name" value="LRR_SD22"/>
    <property type="match status" value="6"/>
</dbReference>
<dbReference type="AlphaFoldDB" id="A0A7J6VJJ5"/>
<dbReference type="InterPro" id="IPR036691">
    <property type="entry name" value="Endo/exonu/phosph_ase_sf"/>
</dbReference>
<evidence type="ECO:0000256" key="2">
    <source>
        <dbReference type="ARBA" id="ARBA00009592"/>
    </source>
</evidence>
<keyword evidence="4" id="KW-0433">Leucine-rich repeat</keyword>
<dbReference type="EMBL" id="JABWDY010032088">
    <property type="protein sequence ID" value="KAF5184462.1"/>
    <property type="molecule type" value="Genomic_DNA"/>
</dbReference>
<comment type="similarity">
    <text evidence="2">Belongs to the RLP family.</text>
</comment>
<dbReference type="GO" id="GO:0005886">
    <property type="term" value="C:plasma membrane"/>
    <property type="evidence" value="ECO:0007669"/>
    <property type="project" value="UniProtKB-SubCell"/>
</dbReference>
<dbReference type="InterPro" id="IPR051502">
    <property type="entry name" value="RLP_Defense_Trigger"/>
</dbReference>
<evidence type="ECO:0000256" key="5">
    <source>
        <dbReference type="ARBA" id="ARBA00022692"/>
    </source>
</evidence>
<evidence type="ECO:0000256" key="8">
    <source>
        <dbReference type="ARBA" id="ARBA00022989"/>
    </source>
</evidence>
<keyword evidence="9" id="KW-0472">Membrane</keyword>
<protein>
    <submittedName>
        <fullName evidence="14">Leucine-rich repeat receptor-like protein kinase pepr2</fullName>
    </submittedName>
</protein>
<keyword evidence="14" id="KW-0418">Kinase</keyword>
<feature type="chain" id="PRO_5029524044" evidence="12">
    <location>
        <begin position="26"/>
        <end position="1103"/>
    </location>
</feature>
<sequence>MKNYYLVTLCLWVFIVLCNHNKCFGCLEKEKIALLELKNELLKLENSARKSNQDYYDNLSIWGDENGNDCCAWERVQCNNTTRQVVQLSIDNVFLDDFFEEDRCLNASLFLPFEELQHLDLSYNSFTELKGLDSLSKLEKLHFLDLSWNNFNSSIIPSLSALASLKTLNLSYNRICDGSLTQGFNGSLKLQKLEVLDLSYNNCNNGILPFLNAPESLKMLDLSGNFMDGSLSEFSQDWKNMSKLEVLYLGYNNFSRGIPQSILALNSLQGLSLPQSNLNGPIPSGLCELKNLKDLDLSENKFDGILPPCFKNLTSLTGVDLSYNRLYGNIPSLFSKMKSLEFLSLGGNRFNGGLDITSPLLSNQLKFLDLSNCNLNISIINVFKFLHNQYDLRFVDLSHNNLHGSFPNWLIENNKRLEFLVLKNNSLTGSIQLHVNVSLLSKFDVSKNHIEGKLQTDIGVVLSKLRHLNLSKNNIEGTLPTSLGNIKNLNDLDLSRNSLEGNIPRWFGFLRNLRAVLLKGNHLRGSIPHQMCQLTKISILDLSHNTLSGSIPPCFSNITFGKNGSVDHAFDIEEYEGFGSSNLEYIDVISIWNFDLDSNMYSIYSEQEEVEFMTKSRSGSYKGDILKFMAGMDLSYNYFTGNIPSELGMLTTIRALNLSYNRLTGSIPNTLSNLNQLESMDLSYNSLTGEIPSELSDIYTLSVFSVAYNNLTGRIPDMKAQFNTFDERSYEVIYASNDPARRLSLWNDLVDVSGGVTYPWCVLGDFNNILAASEKVGGDFVHPNQIQPFIDCVQQAGLTDLNYSGFQYTWANNFVGPGRIMTKIDRCLIDSAWLFSHPTSSAEFLPHGVSYHSPILVSWHDHHSKARPFRFTNHWIQHKDFKSVVDSMWDEVIYADPMNALSLKLKKLKERLRIWAKSNGTFLQKRVLEAKSELFILQDQIQSQPYDATLAAQERLAMKKYGTLARAELDDLQKKSDCMWLKFGDRCTSYYHNVIKERRNMSWIWSITTTEGNKLSQQKEVCAEFVKNYKGLMGTSATTNIPDNFYEQLDINGVISDSFATELEAEVTEEEIKCALFSMGDYKAPGPDGYRASFFKQCWNIVG</sequence>
<comment type="caution">
    <text evidence="14">The sequence shown here is derived from an EMBL/GenBank/DDBJ whole genome shotgun (WGS) entry which is preliminary data.</text>
</comment>
<evidence type="ECO:0000256" key="9">
    <source>
        <dbReference type="ARBA" id="ARBA00023136"/>
    </source>
</evidence>
<dbReference type="GO" id="GO:0016301">
    <property type="term" value="F:kinase activity"/>
    <property type="evidence" value="ECO:0007669"/>
    <property type="project" value="UniProtKB-KW"/>
</dbReference>
<keyword evidence="15" id="KW-1185">Reference proteome</keyword>
<keyword evidence="3" id="KW-1003">Cell membrane</keyword>
<dbReference type="SUPFAM" id="SSF56219">
    <property type="entry name" value="DNase I-like"/>
    <property type="match status" value="1"/>
</dbReference>
<dbReference type="SMART" id="SM00369">
    <property type="entry name" value="LRR_TYP"/>
    <property type="match status" value="9"/>
</dbReference>
<evidence type="ECO:0000256" key="10">
    <source>
        <dbReference type="ARBA" id="ARBA00023180"/>
    </source>
</evidence>
<dbReference type="InterPro" id="IPR013210">
    <property type="entry name" value="LRR_N_plant-typ"/>
</dbReference>
<keyword evidence="10" id="KW-0325">Glycoprotein</keyword>
<keyword evidence="6 12" id="KW-0732">Signal</keyword>
<dbReference type="SUPFAM" id="SSF52058">
    <property type="entry name" value="L domain-like"/>
    <property type="match status" value="3"/>
</dbReference>
<evidence type="ECO:0000259" key="13">
    <source>
        <dbReference type="Pfam" id="PF08263"/>
    </source>
</evidence>
<dbReference type="InterPro" id="IPR032675">
    <property type="entry name" value="LRR_dom_sf"/>
</dbReference>
<keyword evidence="14" id="KW-0808">Transferase</keyword>
<evidence type="ECO:0000256" key="7">
    <source>
        <dbReference type="ARBA" id="ARBA00022737"/>
    </source>
</evidence>
<name>A0A7J6VJJ5_THATH</name>
<organism evidence="14 15">
    <name type="scientific">Thalictrum thalictroides</name>
    <name type="common">Rue-anemone</name>
    <name type="synonym">Anemone thalictroides</name>
    <dbReference type="NCBI Taxonomy" id="46969"/>
    <lineage>
        <taxon>Eukaryota</taxon>
        <taxon>Viridiplantae</taxon>
        <taxon>Streptophyta</taxon>
        <taxon>Embryophyta</taxon>
        <taxon>Tracheophyta</taxon>
        <taxon>Spermatophyta</taxon>
        <taxon>Magnoliopsida</taxon>
        <taxon>Ranunculales</taxon>
        <taxon>Ranunculaceae</taxon>
        <taxon>Thalictroideae</taxon>
        <taxon>Thalictrum</taxon>
    </lineage>
</organism>
<keyword evidence="7" id="KW-0677">Repeat</keyword>
<dbReference type="FunFam" id="3.80.10.10:FF:000383">
    <property type="entry name" value="Leucine-rich repeat receptor protein kinase EMS1"/>
    <property type="match status" value="1"/>
</dbReference>
<feature type="signal peptide" evidence="12">
    <location>
        <begin position="1"/>
        <end position="25"/>
    </location>
</feature>
<dbReference type="InterPro" id="IPR003591">
    <property type="entry name" value="Leu-rich_rpt_typical-subtyp"/>
</dbReference>
<reference evidence="14 15" key="1">
    <citation type="submission" date="2020-06" db="EMBL/GenBank/DDBJ databases">
        <title>Transcriptomic and genomic resources for Thalictrum thalictroides and T. hernandezii: Facilitating candidate gene discovery in an emerging model plant lineage.</title>
        <authorList>
            <person name="Arias T."/>
            <person name="Riano-Pachon D.M."/>
            <person name="Di Stilio V.S."/>
        </authorList>
    </citation>
    <scope>NUCLEOTIDE SEQUENCE [LARGE SCALE GENOMIC DNA]</scope>
    <source>
        <strain evidence="15">cv. WT478/WT964</strain>
        <tissue evidence="14">Leaves</tissue>
    </source>
</reference>
<evidence type="ECO:0000313" key="14">
    <source>
        <dbReference type="EMBL" id="KAF5184462.1"/>
    </source>
</evidence>
<keyword evidence="5" id="KW-0812">Transmembrane</keyword>
<keyword evidence="8" id="KW-1133">Transmembrane helix</keyword>
<dbReference type="PROSITE" id="PS51450">
    <property type="entry name" value="LRR"/>
    <property type="match status" value="1"/>
</dbReference>
<comment type="subcellular location">
    <subcellularLocation>
        <location evidence="1">Cell membrane</location>
        <topology evidence="1">Single-pass type I membrane protein</topology>
    </subcellularLocation>
</comment>
<evidence type="ECO:0000313" key="15">
    <source>
        <dbReference type="Proteomes" id="UP000554482"/>
    </source>
</evidence>
<keyword evidence="11" id="KW-0175">Coiled coil</keyword>
<proteinExistence type="inferred from homology"/>
<gene>
    <name evidence="14" type="ORF">FRX31_025951</name>
</gene>
<dbReference type="Gene3D" id="3.80.10.10">
    <property type="entry name" value="Ribonuclease Inhibitor"/>
    <property type="match status" value="3"/>
</dbReference>
<keyword evidence="14" id="KW-0675">Receptor</keyword>
<evidence type="ECO:0000256" key="6">
    <source>
        <dbReference type="ARBA" id="ARBA00022729"/>
    </source>
</evidence>
<dbReference type="InterPro" id="IPR001611">
    <property type="entry name" value="Leu-rich_rpt"/>
</dbReference>
<dbReference type="GO" id="GO:0009791">
    <property type="term" value="P:post-embryonic development"/>
    <property type="evidence" value="ECO:0007669"/>
    <property type="project" value="UniProtKB-ARBA"/>
</dbReference>
<evidence type="ECO:0000256" key="11">
    <source>
        <dbReference type="SAM" id="Coils"/>
    </source>
</evidence>
<dbReference type="Pfam" id="PF00560">
    <property type="entry name" value="LRR_1"/>
    <property type="match status" value="7"/>
</dbReference>
<dbReference type="FunFam" id="3.80.10.10:FF:000453">
    <property type="entry name" value="Leucine-rich receptor-like protein kinase family protein"/>
    <property type="match status" value="1"/>
</dbReference>
<feature type="coiled-coil region" evidence="11">
    <location>
        <begin position="27"/>
        <end position="54"/>
    </location>
</feature>
<dbReference type="Proteomes" id="UP000554482">
    <property type="component" value="Unassembled WGS sequence"/>
</dbReference>
<dbReference type="Pfam" id="PF08263">
    <property type="entry name" value="LRRNT_2"/>
    <property type="match status" value="1"/>
</dbReference>
<evidence type="ECO:0000256" key="12">
    <source>
        <dbReference type="SAM" id="SignalP"/>
    </source>
</evidence>
<evidence type="ECO:0000256" key="3">
    <source>
        <dbReference type="ARBA" id="ARBA00022475"/>
    </source>
</evidence>
<dbReference type="GO" id="GO:0006952">
    <property type="term" value="P:defense response"/>
    <property type="evidence" value="ECO:0007669"/>
    <property type="project" value="UniProtKB-ARBA"/>
</dbReference>
<evidence type="ECO:0000256" key="1">
    <source>
        <dbReference type="ARBA" id="ARBA00004251"/>
    </source>
</evidence>
<dbReference type="GO" id="GO:0051707">
    <property type="term" value="P:response to other organism"/>
    <property type="evidence" value="ECO:0007669"/>
    <property type="project" value="UniProtKB-ARBA"/>
</dbReference>